<sequence>MKTLEERLAQGEARLERIERLLPAMPATQAAAPATAEIPAAAAREMPPAYTPPAPTRRVMDPQYNAPAPMPSERSEIPVTQILGWAGATAPVRAVAHLIRLALDAGWLTPERRLGLAVLSGLGLIGAGLKLHQRGLARIKADDPSDEACHPSEITLDQSAREVCLLAA</sequence>
<dbReference type="Proteomes" id="UP001334732">
    <property type="component" value="Chromosome"/>
</dbReference>
<keyword evidence="2" id="KW-1185">Reference proteome</keyword>
<evidence type="ECO:0000313" key="2">
    <source>
        <dbReference type="Proteomes" id="UP001334732"/>
    </source>
</evidence>
<accession>A0ABZ1CGX3</accession>
<evidence type="ECO:0000313" key="1">
    <source>
        <dbReference type="EMBL" id="WRS38497.1"/>
    </source>
</evidence>
<dbReference type="RefSeq" id="WP_324779028.1">
    <property type="nucleotide sequence ID" value="NZ_CP141769.1"/>
</dbReference>
<gene>
    <name evidence="1" type="ORF">VA613_10830</name>
</gene>
<organism evidence="1 2">
    <name type="scientific">Thiobacillus sedimenti</name>
    <dbReference type="NCBI Taxonomy" id="3110231"/>
    <lineage>
        <taxon>Bacteria</taxon>
        <taxon>Pseudomonadati</taxon>
        <taxon>Pseudomonadota</taxon>
        <taxon>Betaproteobacteria</taxon>
        <taxon>Nitrosomonadales</taxon>
        <taxon>Thiobacillaceae</taxon>
        <taxon>Thiobacillus</taxon>
    </lineage>
</organism>
<protein>
    <submittedName>
        <fullName evidence="1">DUF2339 domain-containing protein</fullName>
    </submittedName>
</protein>
<reference evidence="1 2" key="1">
    <citation type="submission" date="2023-12" db="EMBL/GenBank/DDBJ databases">
        <title>Thiobacillus sedimentum sp. nov., a chemolithoautotrophic sulfur-oxidizing bacterium isolated from freshwater sediment.</title>
        <authorList>
            <person name="Luo J."/>
            <person name="Dai C."/>
        </authorList>
    </citation>
    <scope>NUCLEOTIDE SEQUENCE [LARGE SCALE GENOMIC DNA]</scope>
    <source>
        <strain evidence="1 2">SCUT-2</strain>
    </source>
</reference>
<name>A0ABZ1CGX3_9PROT</name>
<dbReference type="EMBL" id="CP141769">
    <property type="protein sequence ID" value="WRS38497.1"/>
    <property type="molecule type" value="Genomic_DNA"/>
</dbReference>
<proteinExistence type="predicted"/>